<evidence type="ECO:0000313" key="2">
    <source>
        <dbReference type="Proteomes" id="UP000315003"/>
    </source>
</evidence>
<proteinExistence type="predicted"/>
<keyword evidence="2" id="KW-1185">Reference proteome</keyword>
<dbReference type="EMBL" id="CP036272">
    <property type="protein sequence ID" value="QDT60513.1"/>
    <property type="molecule type" value="Genomic_DNA"/>
</dbReference>
<dbReference type="PROSITE" id="PS51318">
    <property type="entry name" value="TAT"/>
    <property type="match status" value="1"/>
</dbReference>
<evidence type="ECO:0000313" key="1">
    <source>
        <dbReference type="EMBL" id="QDT60513.1"/>
    </source>
</evidence>
<dbReference type="InterPro" id="IPR005560">
    <property type="entry name" value="Csp_YhjQ"/>
</dbReference>
<dbReference type="PANTHER" id="PTHR37310">
    <property type="entry name" value="CYTOPLASMIC PROTEIN-RELATED"/>
    <property type="match status" value="1"/>
</dbReference>
<organism evidence="1 2">
    <name type="scientific">Stieleria bergensis</name>
    <dbReference type="NCBI Taxonomy" id="2528025"/>
    <lineage>
        <taxon>Bacteria</taxon>
        <taxon>Pseudomonadati</taxon>
        <taxon>Planctomycetota</taxon>
        <taxon>Planctomycetia</taxon>
        <taxon>Pirellulales</taxon>
        <taxon>Pirellulaceae</taxon>
        <taxon>Stieleria</taxon>
    </lineage>
</organism>
<dbReference type="InterPro" id="IPR006311">
    <property type="entry name" value="TAT_signal"/>
</dbReference>
<evidence type="ECO:0008006" key="3">
    <source>
        <dbReference type="Google" id="ProtNLM"/>
    </source>
</evidence>
<name>A0A517SWQ8_9BACT</name>
<dbReference type="Gene3D" id="1.20.1270.360">
    <property type="match status" value="1"/>
</dbReference>
<dbReference type="Proteomes" id="UP000315003">
    <property type="component" value="Chromosome"/>
</dbReference>
<dbReference type="PANTHER" id="PTHR37310:SF1">
    <property type="entry name" value="CYTOPLASMIC PROTEIN"/>
    <property type="match status" value="1"/>
</dbReference>
<accession>A0A517SWQ8</accession>
<dbReference type="AlphaFoldDB" id="A0A517SWQ8"/>
<dbReference type="Pfam" id="PF03860">
    <property type="entry name" value="Csp"/>
    <property type="match status" value="1"/>
</dbReference>
<protein>
    <recommendedName>
        <fullName evidence="3">Ferredoxin</fullName>
    </recommendedName>
</protein>
<sequence length="163" mass="17164">MAPRVEREISTDYWRRNMDRRKMLASAGAVAVAGAVSGGASAQETKAIKHASTLAPMHQKCLEACQNCESTCNETVNHCMTHLAKGTKEHAACAAIAMSCQEFCSLSAQVIARSCSLASAACTACAKACDACAAECEKIKTDQQMLACAKACRDCATSCRSMA</sequence>
<reference evidence="1 2" key="1">
    <citation type="submission" date="2019-02" db="EMBL/GenBank/DDBJ databases">
        <title>Deep-cultivation of Planctomycetes and their phenomic and genomic characterization uncovers novel biology.</title>
        <authorList>
            <person name="Wiegand S."/>
            <person name="Jogler M."/>
            <person name="Boedeker C."/>
            <person name="Pinto D."/>
            <person name="Vollmers J."/>
            <person name="Rivas-Marin E."/>
            <person name="Kohn T."/>
            <person name="Peeters S.H."/>
            <person name="Heuer A."/>
            <person name="Rast P."/>
            <person name="Oberbeckmann S."/>
            <person name="Bunk B."/>
            <person name="Jeske O."/>
            <person name="Meyerdierks A."/>
            <person name="Storesund J.E."/>
            <person name="Kallscheuer N."/>
            <person name="Luecker S."/>
            <person name="Lage O.M."/>
            <person name="Pohl T."/>
            <person name="Merkel B.J."/>
            <person name="Hornburger P."/>
            <person name="Mueller R.-W."/>
            <person name="Bruemmer F."/>
            <person name="Labrenz M."/>
            <person name="Spormann A.M."/>
            <person name="Op den Camp H."/>
            <person name="Overmann J."/>
            <person name="Amann R."/>
            <person name="Jetten M.S.M."/>
            <person name="Mascher T."/>
            <person name="Medema M.H."/>
            <person name="Devos D.P."/>
            <person name="Kaster A.-K."/>
            <person name="Ovreas L."/>
            <person name="Rohde M."/>
            <person name="Galperin M.Y."/>
            <person name="Jogler C."/>
        </authorList>
    </citation>
    <scope>NUCLEOTIDE SEQUENCE [LARGE SCALE GENOMIC DNA]</scope>
    <source>
        <strain evidence="1 2">SV_7m_r</strain>
    </source>
</reference>
<gene>
    <name evidence="1" type="ORF">SV7mr_30360</name>
</gene>